<dbReference type="SUPFAM" id="SSF56112">
    <property type="entry name" value="Protein kinase-like (PK-like)"/>
    <property type="match status" value="1"/>
</dbReference>
<organism evidence="2 3">
    <name type="scientific">Candidatus Kuenenbacteria bacterium RIFCSPHIGHO2_02_FULL_39_13</name>
    <dbReference type="NCBI Taxonomy" id="1798561"/>
    <lineage>
        <taxon>Bacteria</taxon>
        <taxon>Candidatus Kueneniibacteriota</taxon>
    </lineage>
</organism>
<dbReference type="Gene3D" id="3.90.1200.10">
    <property type="match status" value="1"/>
</dbReference>
<accession>A0A1F6FNG8</accession>
<feature type="domain" description="Aminoglycoside phosphotransferase" evidence="1">
    <location>
        <begin position="85"/>
        <end position="257"/>
    </location>
</feature>
<sequence length="341" mass="39759">MTEQERQIPSLISNQAYLIDLFNARLKEIDQQGVKVLRLNCHFIKSHCDDNFFHFVIQNDLTYKIKKGVRRRCKIFCVSFSGHARRKMYQALKLVYEHGFHQGEVIVPKPLWYADELMAAFYVGVPGENLLEHIKNGYFDLSTIKKVALGLLKLHDIKPTKGVKLKKHGFSSVFLDPTNVINRAYNKDTSLAHEILAQFNRLKKLYQTIIKDQAVFSHGDFHPENVIINTFDNRQLGIIDFSEVTLAPVYYDIASFLQQLEFMTRNYLTPGEYLNIEYIFLSTYFNCKKIPQETQNKINLYKSWTALKSAVYFMIFDDQVNRNFAAGLLTQSEDLYRQIPL</sequence>
<evidence type="ECO:0000313" key="3">
    <source>
        <dbReference type="Proteomes" id="UP000179136"/>
    </source>
</evidence>
<name>A0A1F6FNG8_9BACT</name>
<dbReference type="Proteomes" id="UP000179136">
    <property type="component" value="Unassembled WGS sequence"/>
</dbReference>
<dbReference type="InterPro" id="IPR002575">
    <property type="entry name" value="Aminoglycoside_PTrfase"/>
</dbReference>
<dbReference type="InterPro" id="IPR011009">
    <property type="entry name" value="Kinase-like_dom_sf"/>
</dbReference>
<comment type="caution">
    <text evidence="2">The sequence shown here is derived from an EMBL/GenBank/DDBJ whole genome shotgun (WGS) entry which is preliminary data.</text>
</comment>
<dbReference type="AlphaFoldDB" id="A0A1F6FNG8"/>
<proteinExistence type="predicted"/>
<protein>
    <recommendedName>
        <fullName evidence="1">Aminoglycoside phosphotransferase domain-containing protein</fullName>
    </recommendedName>
</protein>
<reference evidence="2 3" key="1">
    <citation type="journal article" date="2016" name="Nat. Commun.">
        <title>Thousands of microbial genomes shed light on interconnected biogeochemical processes in an aquifer system.</title>
        <authorList>
            <person name="Anantharaman K."/>
            <person name="Brown C.T."/>
            <person name="Hug L.A."/>
            <person name="Sharon I."/>
            <person name="Castelle C.J."/>
            <person name="Probst A.J."/>
            <person name="Thomas B.C."/>
            <person name="Singh A."/>
            <person name="Wilkins M.J."/>
            <person name="Karaoz U."/>
            <person name="Brodie E.L."/>
            <person name="Williams K.H."/>
            <person name="Hubbard S.S."/>
            <person name="Banfield J.F."/>
        </authorList>
    </citation>
    <scope>NUCLEOTIDE SEQUENCE [LARGE SCALE GENOMIC DNA]</scope>
</reference>
<dbReference type="STRING" id="1798561.A3B87_00825"/>
<evidence type="ECO:0000313" key="2">
    <source>
        <dbReference type="EMBL" id="OGG87402.1"/>
    </source>
</evidence>
<dbReference type="Pfam" id="PF01636">
    <property type="entry name" value="APH"/>
    <property type="match status" value="1"/>
</dbReference>
<gene>
    <name evidence="2" type="ORF">A3B87_00825</name>
</gene>
<evidence type="ECO:0000259" key="1">
    <source>
        <dbReference type="Pfam" id="PF01636"/>
    </source>
</evidence>
<dbReference type="EMBL" id="MFMW01000014">
    <property type="protein sequence ID" value="OGG87402.1"/>
    <property type="molecule type" value="Genomic_DNA"/>
</dbReference>